<organism evidence="2 3">
    <name type="scientific">Pediococcus argentinicus</name>
    <dbReference type="NCBI Taxonomy" id="480391"/>
    <lineage>
        <taxon>Bacteria</taxon>
        <taxon>Bacillati</taxon>
        <taxon>Bacillota</taxon>
        <taxon>Bacilli</taxon>
        <taxon>Lactobacillales</taxon>
        <taxon>Lactobacillaceae</taxon>
        <taxon>Pediococcus</taxon>
    </lineage>
</organism>
<dbReference type="OrthoDB" id="115213at2"/>
<dbReference type="Proteomes" id="UP000051249">
    <property type="component" value="Unassembled WGS sequence"/>
</dbReference>
<comment type="caution">
    <text evidence="2">The sequence shown here is derived from an EMBL/GenBank/DDBJ whole genome shotgun (WGS) entry which is preliminary data.</text>
</comment>
<dbReference type="AlphaFoldDB" id="A0A0R2NHD1"/>
<evidence type="ECO:0000259" key="1">
    <source>
        <dbReference type="Pfam" id="PF08818"/>
    </source>
</evidence>
<evidence type="ECO:0000313" key="2">
    <source>
        <dbReference type="EMBL" id="KRO25217.1"/>
    </source>
</evidence>
<protein>
    <recommendedName>
        <fullName evidence="1">YdhG-like domain-containing protein</fullName>
    </recommendedName>
</protein>
<feature type="domain" description="YdhG-like" evidence="1">
    <location>
        <begin position="16"/>
        <end position="103"/>
    </location>
</feature>
<dbReference type="EMBL" id="JQCQ01000014">
    <property type="protein sequence ID" value="KRO25217.1"/>
    <property type="molecule type" value="Genomic_DNA"/>
</dbReference>
<dbReference type="SUPFAM" id="SSF159888">
    <property type="entry name" value="YdhG-like"/>
    <property type="match status" value="1"/>
</dbReference>
<keyword evidence="3" id="KW-1185">Reference proteome</keyword>
<reference evidence="2 3" key="1">
    <citation type="journal article" date="2015" name="Genome Announc.">
        <title>Expanding the biotechnology potential of lactobacilli through comparative genomics of 213 strains and associated genera.</title>
        <authorList>
            <person name="Sun Z."/>
            <person name="Harris H.M."/>
            <person name="McCann A."/>
            <person name="Guo C."/>
            <person name="Argimon S."/>
            <person name="Zhang W."/>
            <person name="Yang X."/>
            <person name="Jeffery I.B."/>
            <person name="Cooney J.C."/>
            <person name="Kagawa T.F."/>
            <person name="Liu W."/>
            <person name="Song Y."/>
            <person name="Salvetti E."/>
            <person name="Wrobel A."/>
            <person name="Rasinkangas P."/>
            <person name="Parkhill J."/>
            <person name="Rea M.C."/>
            <person name="O'Sullivan O."/>
            <person name="Ritari J."/>
            <person name="Douillard F.P."/>
            <person name="Paul Ross R."/>
            <person name="Yang R."/>
            <person name="Briner A.E."/>
            <person name="Felis G.E."/>
            <person name="de Vos W.M."/>
            <person name="Barrangou R."/>
            <person name="Klaenhammer T.R."/>
            <person name="Caufield P.W."/>
            <person name="Cui Y."/>
            <person name="Zhang H."/>
            <person name="O'Toole P.W."/>
        </authorList>
    </citation>
    <scope>NUCLEOTIDE SEQUENCE [LARGE SCALE GENOMIC DNA]</scope>
    <source>
        <strain evidence="2 3">DSM 23026</strain>
    </source>
</reference>
<evidence type="ECO:0000313" key="3">
    <source>
        <dbReference type="Proteomes" id="UP000051249"/>
    </source>
</evidence>
<gene>
    <name evidence="2" type="ORF">IV88_GL000346</name>
</gene>
<dbReference type="PATRIC" id="fig|480391.4.peg.350"/>
<accession>A0A0R2NHD1</accession>
<dbReference type="Pfam" id="PF08818">
    <property type="entry name" value="DUF1801"/>
    <property type="match status" value="1"/>
</dbReference>
<name>A0A0R2NHD1_9LACO</name>
<dbReference type="InterPro" id="IPR014922">
    <property type="entry name" value="YdhG-like"/>
</dbReference>
<dbReference type="Gene3D" id="3.90.1150.200">
    <property type="match status" value="1"/>
</dbReference>
<sequence>MTVITDYIKQAPKEQQDYLNQIYKLSKKLLPKADEKISYSMPTFYQNGNVMHFAAMKSHLGFYPTPEPIVHFEEELKPYKTSKGAIQFKYSESLPLDLIEQIILYIKQTKNL</sequence>
<proteinExistence type="predicted"/>
<dbReference type="RefSeq" id="WP_057799255.1">
    <property type="nucleotide sequence ID" value="NZ_BJZZ01000013.1"/>
</dbReference>